<sequence>MENPKTPETLESKNPDLDYDKNEGSKEDNCLGINGVDSVKRIREDHIGVVVAGSDERLEERVDSGSEDNAVVKHDKNEGSKEDHCLGINGVDSVKRKQEEHIGVEVARSDERLEVRLDSGSEDNEVVEHAKNEGSKEDHCLGINGVDSVKKIQVSGDNISLYVDFSSFLCRLNDGVDAKKEDHIGVVAAGSDERLEVRMDGEVWTMWTMWL</sequence>
<dbReference type="EMBL" id="VEPZ02001168">
    <property type="protein sequence ID" value="KAE8689568.1"/>
    <property type="molecule type" value="Genomic_DNA"/>
</dbReference>
<comment type="caution">
    <text evidence="2">The sequence shown here is derived from an EMBL/GenBank/DDBJ whole genome shotgun (WGS) entry which is preliminary data.</text>
</comment>
<dbReference type="Proteomes" id="UP000436088">
    <property type="component" value="Unassembled WGS sequence"/>
</dbReference>
<dbReference type="AlphaFoldDB" id="A0A6A2ZCA9"/>
<keyword evidence="3" id="KW-1185">Reference proteome</keyword>
<organism evidence="2 3">
    <name type="scientific">Hibiscus syriacus</name>
    <name type="common">Rose of Sharon</name>
    <dbReference type="NCBI Taxonomy" id="106335"/>
    <lineage>
        <taxon>Eukaryota</taxon>
        <taxon>Viridiplantae</taxon>
        <taxon>Streptophyta</taxon>
        <taxon>Embryophyta</taxon>
        <taxon>Tracheophyta</taxon>
        <taxon>Spermatophyta</taxon>
        <taxon>Magnoliopsida</taxon>
        <taxon>eudicotyledons</taxon>
        <taxon>Gunneridae</taxon>
        <taxon>Pentapetalae</taxon>
        <taxon>rosids</taxon>
        <taxon>malvids</taxon>
        <taxon>Malvales</taxon>
        <taxon>Malvaceae</taxon>
        <taxon>Malvoideae</taxon>
        <taxon>Hibiscus</taxon>
    </lineage>
</organism>
<name>A0A6A2ZCA9_HIBSY</name>
<feature type="compositionally biased region" description="Basic and acidic residues" evidence="1">
    <location>
        <begin position="8"/>
        <end position="27"/>
    </location>
</feature>
<evidence type="ECO:0000313" key="3">
    <source>
        <dbReference type="Proteomes" id="UP000436088"/>
    </source>
</evidence>
<proteinExistence type="predicted"/>
<reference evidence="2" key="1">
    <citation type="submission" date="2019-09" db="EMBL/GenBank/DDBJ databases">
        <title>Draft genome information of white flower Hibiscus syriacus.</title>
        <authorList>
            <person name="Kim Y.-M."/>
        </authorList>
    </citation>
    <scope>NUCLEOTIDE SEQUENCE [LARGE SCALE GENOMIC DNA]</scope>
    <source>
        <strain evidence="2">YM2019G1</strain>
    </source>
</reference>
<protein>
    <submittedName>
        <fullName evidence="2">Uncharacterized protein</fullName>
    </submittedName>
</protein>
<evidence type="ECO:0000313" key="2">
    <source>
        <dbReference type="EMBL" id="KAE8689568.1"/>
    </source>
</evidence>
<feature type="region of interest" description="Disordered" evidence="1">
    <location>
        <begin position="1"/>
        <end position="27"/>
    </location>
</feature>
<gene>
    <name evidence="2" type="ORF">F3Y22_tig00110933pilonHSYRG00100</name>
</gene>
<accession>A0A6A2ZCA9</accession>
<evidence type="ECO:0000256" key="1">
    <source>
        <dbReference type="SAM" id="MobiDB-lite"/>
    </source>
</evidence>